<comment type="subcellular location">
    <subcellularLocation>
        <location evidence="1">Cytoplasm</location>
        <location evidence="1">Cytoskeleton</location>
        <location evidence="1">Cilium axoneme</location>
    </subcellularLocation>
</comment>
<dbReference type="InterPro" id="IPR011990">
    <property type="entry name" value="TPR-like_helical_dom_sf"/>
</dbReference>
<evidence type="ECO:0000256" key="1">
    <source>
        <dbReference type="ARBA" id="ARBA00004430"/>
    </source>
</evidence>
<proteinExistence type="predicted"/>
<dbReference type="PANTHER" id="PTHR23040">
    <property type="match status" value="1"/>
</dbReference>
<evidence type="ECO:0000256" key="8">
    <source>
        <dbReference type="ARBA" id="ARBA00034143"/>
    </source>
</evidence>
<dbReference type="SMART" id="SM00028">
    <property type="entry name" value="TPR"/>
    <property type="match status" value="2"/>
</dbReference>
<dbReference type="Pfam" id="PF13424">
    <property type="entry name" value="TPR_12"/>
    <property type="match status" value="1"/>
</dbReference>
<evidence type="ECO:0000256" key="4">
    <source>
        <dbReference type="ARBA" id="ARBA00022803"/>
    </source>
</evidence>
<evidence type="ECO:0000256" key="5">
    <source>
        <dbReference type="ARBA" id="ARBA00023212"/>
    </source>
</evidence>
<dbReference type="EMBL" id="JBJQND010000014">
    <property type="protein sequence ID" value="KAL3854046.1"/>
    <property type="molecule type" value="Genomic_DNA"/>
</dbReference>
<accession>A0ABD3UX85</accession>
<keyword evidence="4 9" id="KW-0802">TPR repeat</keyword>
<dbReference type="Proteomes" id="UP001634394">
    <property type="component" value="Unassembled WGS sequence"/>
</dbReference>
<keyword evidence="11" id="KW-1185">Reference proteome</keyword>
<dbReference type="InterPro" id="IPR040111">
    <property type="entry name" value="ODAD4"/>
</dbReference>
<evidence type="ECO:0000256" key="3">
    <source>
        <dbReference type="ARBA" id="ARBA00022737"/>
    </source>
</evidence>
<evidence type="ECO:0000256" key="6">
    <source>
        <dbReference type="ARBA" id="ARBA00023273"/>
    </source>
</evidence>
<keyword evidence="5" id="KW-0206">Cytoskeleton</keyword>
<dbReference type="InterPro" id="IPR019734">
    <property type="entry name" value="TPR_rpt"/>
</dbReference>
<evidence type="ECO:0000313" key="10">
    <source>
        <dbReference type="EMBL" id="KAL3854046.1"/>
    </source>
</evidence>
<protein>
    <recommendedName>
        <fullName evidence="7">Outer dynein arm-docking complex subunit 4</fullName>
    </recommendedName>
    <alternativeName>
        <fullName evidence="8">Tetratricopeptide repeat protein 25</fullName>
    </alternativeName>
</protein>
<evidence type="ECO:0000256" key="2">
    <source>
        <dbReference type="ARBA" id="ARBA00022490"/>
    </source>
</evidence>
<sequence length="167" mass="19045">MVQTVEAYPCATLEDKRKLLVYVYCCMGETSMEMGHLNDATEYHEKAKKMAEESGFKDAKSRVYFNLGEVFHKKGEYQRAIDVWTEELPNVSSPVGSSLFNYAISICFLKLDNYMEGLEHGDMSLSASDRSGDKDIKLYATTLFAISEGTFIIYDIIPWSIIRPQYN</sequence>
<dbReference type="PROSITE" id="PS50005">
    <property type="entry name" value="TPR"/>
    <property type="match status" value="1"/>
</dbReference>
<comment type="caution">
    <text evidence="10">The sequence shown here is derived from an EMBL/GenBank/DDBJ whole genome shotgun (WGS) entry which is preliminary data.</text>
</comment>
<dbReference type="Gene3D" id="1.25.40.10">
    <property type="entry name" value="Tetratricopeptide repeat domain"/>
    <property type="match status" value="1"/>
</dbReference>
<keyword evidence="3" id="KW-0677">Repeat</keyword>
<keyword evidence="2" id="KW-0963">Cytoplasm</keyword>
<evidence type="ECO:0000256" key="7">
    <source>
        <dbReference type="ARBA" id="ARBA00034139"/>
    </source>
</evidence>
<feature type="repeat" description="TPR" evidence="9">
    <location>
        <begin position="61"/>
        <end position="94"/>
    </location>
</feature>
<organism evidence="10 11">
    <name type="scientific">Sinanodonta woodiana</name>
    <name type="common">Chinese pond mussel</name>
    <name type="synonym">Anodonta woodiana</name>
    <dbReference type="NCBI Taxonomy" id="1069815"/>
    <lineage>
        <taxon>Eukaryota</taxon>
        <taxon>Metazoa</taxon>
        <taxon>Spiralia</taxon>
        <taxon>Lophotrochozoa</taxon>
        <taxon>Mollusca</taxon>
        <taxon>Bivalvia</taxon>
        <taxon>Autobranchia</taxon>
        <taxon>Heteroconchia</taxon>
        <taxon>Palaeoheterodonta</taxon>
        <taxon>Unionida</taxon>
        <taxon>Unionoidea</taxon>
        <taxon>Unionidae</taxon>
        <taxon>Unioninae</taxon>
        <taxon>Sinanodonta</taxon>
    </lineage>
</organism>
<evidence type="ECO:0000313" key="11">
    <source>
        <dbReference type="Proteomes" id="UP001634394"/>
    </source>
</evidence>
<dbReference type="PANTHER" id="PTHR23040:SF1">
    <property type="entry name" value="OUTER DYNEIN ARM-DOCKING COMPLEX SUBUNIT 4"/>
    <property type="match status" value="1"/>
</dbReference>
<dbReference type="SUPFAM" id="SSF48452">
    <property type="entry name" value="TPR-like"/>
    <property type="match status" value="1"/>
</dbReference>
<gene>
    <name evidence="10" type="ORF">ACJMK2_013328</name>
</gene>
<keyword evidence="6" id="KW-0966">Cell projection</keyword>
<reference evidence="10 11" key="1">
    <citation type="submission" date="2024-11" db="EMBL/GenBank/DDBJ databases">
        <title>Chromosome-level genome assembly of the freshwater bivalve Anodonta woodiana.</title>
        <authorList>
            <person name="Chen X."/>
        </authorList>
    </citation>
    <scope>NUCLEOTIDE SEQUENCE [LARGE SCALE GENOMIC DNA]</scope>
    <source>
        <strain evidence="10">MN2024</strain>
        <tissue evidence="10">Gills</tissue>
    </source>
</reference>
<name>A0ABD3UX85_SINWO</name>
<dbReference type="GO" id="GO:0005930">
    <property type="term" value="C:axoneme"/>
    <property type="evidence" value="ECO:0007669"/>
    <property type="project" value="UniProtKB-SubCell"/>
</dbReference>
<dbReference type="AlphaFoldDB" id="A0ABD3UX85"/>
<evidence type="ECO:0000256" key="9">
    <source>
        <dbReference type="PROSITE-ProRule" id="PRU00339"/>
    </source>
</evidence>